<gene>
    <name evidence="1" type="ORF">ERS007739_02450</name>
</gene>
<accession>A0A916LBD9</accession>
<dbReference type="EMBL" id="CSBK01001125">
    <property type="protein sequence ID" value="COY33712.1"/>
    <property type="molecule type" value="Genomic_DNA"/>
</dbReference>
<dbReference type="Proteomes" id="UP000039021">
    <property type="component" value="Unassembled WGS sequence"/>
</dbReference>
<evidence type="ECO:0000313" key="1">
    <source>
        <dbReference type="EMBL" id="COY33712.1"/>
    </source>
</evidence>
<dbReference type="AlphaFoldDB" id="A0A916LBD9"/>
<name>A0A916LBD9_MYCTX</name>
<protein>
    <submittedName>
        <fullName evidence="1">Uncharacterized protein</fullName>
    </submittedName>
</protein>
<organism evidence="1 2">
    <name type="scientific">Mycobacterium tuberculosis</name>
    <dbReference type="NCBI Taxonomy" id="1773"/>
    <lineage>
        <taxon>Bacteria</taxon>
        <taxon>Bacillati</taxon>
        <taxon>Actinomycetota</taxon>
        <taxon>Actinomycetes</taxon>
        <taxon>Mycobacteriales</taxon>
        <taxon>Mycobacteriaceae</taxon>
        <taxon>Mycobacterium</taxon>
        <taxon>Mycobacterium tuberculosis complex</taxon>
    </lineage>
</organism>
<evidence type="ECO:0000313" key="2">
    <source>
        <dbReference type="Proteomes" id="UP000039021"/>
    </source>
</evidence>
<proteinExistence type="predicted"/>
<comment type="caution">
    <text evidence="1">The sequence shown here is derived from an EMBL/GenBank/DDBJ whole genome shotgun (WGS) entry which is preliminary data.</text>
</comment>
<reference evidence="2" key="1">
    <citation type="submission" date="2015-03" db="EMBL/GenBank/DDBJ databases">
        <authorList>
            <consortium name="Pathogen Informatics"/>
        </authorList>
    </citation>
    <scope>NUCLEOTIDE SEQUENCE [LARGE SCALE GENOMIC DNA]</scope>
    <source>
        <strain evidence="2">N09902308</strain>
    </source>
</reference>
<sequence>MPEPLGPIKACVSPDFTVRSTPRRIGISWSASAGFSTLTCRSLISKMVMRLLSFPLIP</sequence>